<dbReference type="InterPro" id="IPR029063">
    <property type="entry name" value="SAM-dependent_MTases_sf"/>
</dbReference>
<dbReference type="InterPro" id="IPR003356">
    <property type="entry name" value="DNA_methylase_A-5"/>
</dbReference>
<dbReference type="PRINTS" id="PR00507">
    <property type="entry name" value="N12N6MTFRASE"/>
</dbReference>
<dbReference type="Pfam" id="PF02384">
    <property type="entry name" value="N6_Mtase"/>
    <property type="match status" value="1"/>
</dbReference>
<gene>
    <name evidence="10" type="ordered locus">Cphamn1_0333</name>
</gene>
<evidence type="ECO:0000313" key="10">
    <source>
        <dbReference type="EMBL" id="ACE03302.1"/>
    </source>
</evidence>
<evidence type="ECO:0000256" key="2">
    <source>
        <dbReference type="ARBA" id="ARBA00011900"/>
    </source>
</evidence>
<evidence type="ECO:0000259" key="8">
    <source>
        <dbReference type="Pfam" id="PF02384"/>
    </source>
</evidence>
<dbReference type="eggNOG" id="COG0286">
    <property type="taxonomic scope" value="Bacteria"/>
</dbReference>
<evidence type="ECO:0000259" key="9">
    <source>
        <dbReference type="Pfam" id="PF12161"/>
    </source>
</evidence>
<dbReference type="HOGENOM" id="CLU_013049_4_2_10"/>
<proteinExistence type="inferred from homology"/>
<evidence type="ECO:0000256" key="3">
    <source>
        <dbReference type="ARBA" id="ARBA00022603"/>
    </source>
</evidence>
<keyword evidence="5" id="KW-0949">S-adenosyl-L-methionine</keyword>
<dbReference type="REBASE" id="18364">
    <property type="entry name" value="M.CphBORF333P"/>
</dbReference>
<dbReference type="OrthoDB" id="9814572at2"/>
<evidence type="ECO:0000256" key="7">
    <source>
        <dbReference type="ARBA" id="ARBA00047942"/>
    </source>
</evidence>
<dbReference type="SUPFAM" id="SSF53335">
    <property type="entry name" value="S-adenosyl-L-methionine-dependent methyltransferases"/>
    <property type="match status" value="1"/>
</dbReference>
<keyword evidence="6" id="KW-0680">Restriction system</keyword>
<dbReference type="GO" id="GO:0003677">
    <property type="term" value="F:DNA binding"/>
    <property type="evidence" value="ECO:0007669"/>
    <property type="project" value="InterPro"/>
</dbReference>
<keyword evidence="3 10" id="KW-0489">Methyltransferase</keyword>
<dbReference type="Gene3D" id="3.40.50.150">
    <property type="entry name" value="Vaccinia Virus protein VP39"/>
    <property type="match status" value="1"/>
</dbReference>
<dbReference type="GO" id="GO:0009307">
    <property type="term" value="P:DNA restriction-modification system"/>
    <property type="evidence" value="ECO:0007669"/>
    <property type="project" value="UniProtKB-KW"/>
</dbReference>
<dbReference type="STRING" id="331678.Cphamn1_0333"/>
<dbReference type="GO" id="GO:0032259">
    <property type="term" value="P:methylation"/>
    <property type="evidence" value="ECO:0007669"/>
    <property type="project" value="UniProtKB-KW"/>
</dbReference>
<comment type="similarity">
    <text evidence="1">Belongs to the N(4)/N(6)-methyltransferase family.</text>
</comment>
<dbReference type="PANTHER" id="PTHR42933">
    <property type="entry name" value="SLR6095 PROTEIN"/>
    <property type="match status" value="1"/>
</dbReference>
<name>B3ELH3_CHLPB</name>
<dbReference type="GO" id="GO:0008170">
    <property type="term" value="F:N-methyltransferase activity"/>
    <property type="evidence" value="ECO:0007669"/>
    <property type="project" value="InterPro"/>
</dbReference>
<feature type="domain" description="N6 adenine-specific DNA methyltransferase N-terminal" evidence="9">
    <location>
        <begin position="11"/>
        <end position="151"/>
    </location>
</feature>
<dbReference type="InterPro" id="IPR038333">
    <property type="entry name" value="T1MK-like_N_sf"/>
</dbReference>
<dbReference type="EMBL" id="CP001101">
    <property type="protein sequence ID" value="ACE03302.1"/>
    <property type="molecule type" value="Genomic_DNA"/>
</dbReference>
<accession>B3ELH3</accession>
<evidence type="ECO:0000256" key="4">
    <source>
        <dbReference type="ARBA" id="ARBA00022679"/>
    </source>
</evidence>
<dbReference type="EC" id="2.1.1.72" evidence="2"/>
<dbReference type="InterPro" id="IPR022749">
    <property type="entry name" value="D12N6_MeTrfase_N"/>
</dbReference>
<dbReference type="InterPro" id="IPR051537">
    <property type="entry name" value="DNA_Adenine_Mtase"/>
</dbReference>
<reference evidence="10" key="1">
    <citation type="submission" date="2008-06" db="EMBL/GenBank/DDBJ databases">
        <title>Complete sequence of Chlorobium phaeobacteroides BS1.</title>
        <authorList>
            <consortium name="US DOE Joint Genome Institute"/>
            <person name="Lucas S."/>
            <person name="Copeland A."/>
            <person name="Lapidus A."/>
            <person name="Glavina del Rio T."/>
            <person name="Dalin E."/>
            <person name="Tice H."/>
            <person name="Bruce D."/>
            <person name="Goodwin L."/>
            <person name="Pitluck S."/>
            <person name="Schmutz J."/>
            <person name="Larimer F."/>
            <person name="Land M."/>
            <person name="Hauser L."/>
            <person name="Kyrpides N."/>
            <person name="Ovchinnikova G."/>
            <person name="Li T."/>
            <person name="Liu Z."/>
            <person name="Zhao F."/>
            <person name="Overmann J."/>
            <person name="Bryant D.A."/>
            <person name="Richardson P."/>
        </authorList>
    </citation>
    <scope>NUCLEOTIDE SEQUENCE [LARGE SCALE GENOMIC DNA]</scope>
    <source>
        <strain evidence="10">BS1</strain>
    </source>
</reference>
<dbReference type="AlphaFoldDB" id="B3ELH3"/>
<protein>
    <recommendedName>
        <fullName evidence="2">site-specific DNA-methyltransferase (adenine-specific)</fullName>
        <ecNumber evidence="2">2.1.1.72</ecNumber>
    </recommendedName>
</protein>
<dbReference type="Pfam" id="PF12161">
    <property type="entry name" value="HsdM_N"/>
    <property type="match status" value="1"/>
</dbReference>
<comment type="catalytic activity">
    <reaction evidence="7">
        <text>a 2'-deoxyadenosine in DNA + S-adenosyl-L-methionine = an N(6)-methyl-2'-deoxyadenosine in DNA + S-adenosyl-L-homocysteine + H(+)</text>
        <dbReference type="Rhea" id="RHEA:15197"/>
        <dbReference type="Rhea" id="RHEA-COMP:12418"/>
        <dbReference type="Rhea" id="RHEA-COMP:12419"/>
        <dbReference type="ChEBI" id="CHEBI:15378"/>
        <dbReference type="ChEBI" id="CHEBI:57856"/>
        <dbReference type="ChEBI" id="CHEBI:59789"/>
        <dbReference type="ChEBI" id="CHEBI:90615"/>
        <dbReference type="ChEBI" id="CHEBI:90616"/>
        <dbReference type="EC" id="2.1.1.72"/>
    </reaction>
</comment>
<evidence type="ECO:0000256" key="6">
    <source>
        <dbReference type="ARBA" id="ARBA00022747"/>
    </source>
</evidence>
<dbReference type="KEGG" id="cpb:Cphamn1_0333"/>
<feature type="domain" description="DNA methylase adenine-specific" evidence="8">
    <location>
        <begin position="163"/>
        <end position="509"/>
    </location>
</feature>
<sequence length="547" mass="61433">MANNNGNGKSLESWIWDAACSIRGAKDAPKYKEFILPLIFTKRLCDVFDDELNRIAAEVGSRKKAFQLVRADHKLVRFYLPLVPFDPEEPVWSVIRKFSDRIGEGVTTHMRAIARENPLLQGIIDRVDFNATTHGQRDIDDDRLSNLIEAISTKCLGLDDVEADIIGKSYEYLIRKFAEGGGQSAGEFYTPPEVGTIMSRVLAPEPGMDIYDPCCGSGGLLVKCEIAMEEKRREIKEGGHSCPPLHSELNGYPSCNGGLENPPSIAPLKLYGQEYIADTWAMANMNMIIHDMEGQIEIGDTFKNPKFRNKQGKLRTFDRVVANPMWNQDWFTEADYDNDELDRFPAGAGFPGKSSADWGWIQHIHASLNNSGRAAIVLDTGAVSRGSGNAGTNKEKSVRKWFVDNDIIESVLYLPENLFYNTTAPGIVLFLNRDKEIEREGCVLLVNASRIFEKGDPKNFIPDEGIKRIVDTLIGWKEEEKLSRIVNLAELKKNDYNISPSRYIHTGEAETYRPIEDIVKDLNAIELEARETDEALRKILKQLGVDV</sequence>
<dbReference type="GO" id="GO:0009007">
    <property type="term" value="F:site-specific DNA-methyltransferase (adenine-specific) activity"/>
    <property type="evidence" value="ECO:0007669"/>
    <property type="project" value="UniProtKB-EC"/>
</dbReference>
<evidence type="ECO:0000256" key="1">
    <source>
        <dbReference type="ARBA" id="ARBA00006594"/>
    </source>
</evidence>
<organism evidence="10">
    <name type="scientific">Chlorobium phaeobacteroides (strain BS1)</name>
    <dbReference type="NCBI Taxonomy" id="331678"/>
    <lineage>
        <taxon>Bacteria</taxon>
        <taxon>Pseudomonadati</taxon>
        <taxon>Chlorobiota</taxon>
        <taxon>Chlorobiia</taxon>
        <taxon>Chlorobiales</taxon>
        <taxon>Chlorobiaceae</taxon>
        <taxon>Chlorobium/Pelodictyon group</taxon>
        <taxon>Chlorobium</taxon>
    </lineage>
</organism>
<keyword evidence="4" id="KW-0808">Transferase</keyword>
<evidence type="ECO:0000256" key="5">
    <source>
        <dbReference type="ARBA" id="ARBA00022691"/>
    </source>
</evidence>
<dbReference type="PANTHER" id="PTHR42933:SF3">
    <property type="entry name" value="TYPE I RESTRICTION ENZYME MJAVIII METHYLASE SUBUNIT"/>
    <property type="match status" value="1"/>
</dbReference>
<dbReference type="Gene3D" id="1.20.1260.30">
    <property type="match status" value="1"/>
</dbReference>